<keyword evidence="8" id="KW-1133">Transmembrane helix</keyword>
<protein>
    <recommendedName>
        <fullName evidence="12">Fucosyltransferase</fullName>
        <ecNumber evidence="12">2.4.1.-</ecNumber>
    </recommendedName>
</protein>
<dbReference type="FunFam" id="3.40.50.11660:FF:000004">
    <property type="entry name" value="Glycoprotein 3-alpha-L-fucosyltransferase A"/>
    <property type="match status" value="1"/>
</dbReference>
<comment type="similarity">
    <text evidence="3 12">Belongs to the glycosyltransferase 10 family.</text>
</comment>
<feature type="non-terminal residue" evidence="15">
    <location>
        <position position="358"/>
    </location>
</feature>
<reference evidence="15" key="1">
    <citation type="journal article" date="2011" name="PLoS ONE">
        <title>A deep insight into the sialotranscriptome of the gulf coast tick, Amblyomma maculatum.</title>
        <authorList>
            <person name="Karim S."/>
            <person name="Singh P."/>
            <person name="Ribeiro J.M."/>
        </authorList>
    </citation>
    <scope>NUCLEOTIDE SEQUENCE</scope>
    <source>
        <tissue evidence="15">Salivary gland</tissue>
    </source>
</reference>
<evidence type="ECO:0000256" key="3">
    <source>
        <dbReference type="ARBA" id="ARBA00008919"/>
    </source>
</evidence>
<evidence type="ECO:0000259" key="14">
    <source>
        <dbReference type="Pfam" id="PF17039"/>
    </source>
</evidence>
<feature type="domain" description="Fucosyltransferase C-terminal" evidence="13">
    <location>
        <begin position="190"/>
        <end position="357"/>
    </location>
</feature>
<organism evidence="15">
    <name type="scientific">Amblyomma maculatum</name>
    <name type="common">Gulf Coast tick</name>
    <dbReference type="NCBI Taxonomy" id="34609"/>
    <lineage>
        <taxon>Eukaryota</taxon>
        <taxon>Metazoa</taxon>
        <taxon>Ecdysozoa</taxon>
        <taxon>Arthropoda</taxon>
        <taxon>Chelicerata</taxon>
        <taxon>Arachnida</taxon>
        <taxon>Acari</taxon>
        <taxon>Parasitiformes</taxon>
        <taxon>Ixodida</taxon>
        <taxon>Ixodoidea</taxon>
        <taxon>Ixodidae</taxon>
        <taxon>Amblyomminae</taxon>
        <taxon>Amblyomma</taxon>
    </lineage>
</organism>
<keyword evidence="9 12" id="KW-0333">Golgi apparatus</keyword>
<sequence length="358" mass="41344">RIHGEALGSPSLPRWRVSLSLSAILFVVNTDYPRRLKNIVWAHRSFAQYTASKEQRKAVKILFWTKTFGSWFEPLASTSSGLISYNGCNVPCLLTRDRTLVRDVDAVVFHDRDANSDDLPKYRAWGQRWVYWNLEAPPNSASAQMRRLRDIFNWTYTYRRDSDAPHPYFFVRPADQRRRKTAAPVIERMKRSKLAVWAASNCRATSGRQEFVAELQKHIPVDRYGTCGKLKCPYGPDCLTKFAKTYYFYLALENSICLDYVTEKFRDALLYGMVPVVLGNHSVVAPPNSYINALEFGSPKQLAEFMKAVASRPSLYKKYFAWRDRYIVEVNAFENHCSLCEALYNARPGDHKVYNDIV</sequence>
<evidence type="ECO:0000256" key="1">
    <source>
        <dbReference type="ARBA" id="ARBA00004447"/>
    </source>
</evidence>
<name>G3MJH3_AMBMU</name>
<dbReference type="SUPFAM" id="SSF53756">
    <property type="entry name" value="UDP-Glycosyltransferase/glycogen phosphorylase"/>
    <property type="match status" value="1"/>
</dbReference>
<dbReference type="PANTHER" id="PTHR48438">
    <property type="entry name" value="ALPHA-(1,3)-FUCOSYLTRANSFERASE C-RELATED"/>
    <property type="match status" value="1"/>
</dbReference>
<dbReference type="GO" id="GO:0008417">
    <property type="term" value="F:fucosyltransferase activity"/>
    <property type="evidence" value="ECO:0007669"/>
    <property type="project" value="InterPro"/>
</dbReference>
<dbReference type="Gene3D" id="3.40.50.11660">
    <property type="entry name" value="Glycosyl transferase family 10, C-terminal domain"/>
    <property type="match status" value="1"/>
</dbReference>
<evidence type="ECO:0000256" key="12">
    <source>
        <dbReference type="RuleBase" id="RU003832"/>
    </source>
</evidence>
<dbReference type="AlphaFoldDB" id="G3MJH3"/>
<evidence type="ECO:0000256" key="4">
    <source>
        <dbReference type="ARBA" id="ARBA00022676"/>
    </source>
</evidence>
<evidence type="ECO:0000256" key="2">
    <source>
        <dbReference type="ARBA" id="ARBA00004922"/>
    </source>
</evidence>
<evidence type="ECO:0000256" key="9">
    <source>
        <dbReference type="ARBA" id="ARBA00023034"/>
    </source>
</evidence>
<keyword evidence="4 12" id="KW-0328">Glycosyltransferase</keyword>
<dbReference type="Pfam" id="PF17039">
    <property type="entry name" value="Glyco_tran_10_N"/>
    <property type="match status" value="1"/>
</dbReference>
<dbReference type="GO" id="GO:0032580">
    <property type="term" value="C:Golgi cisterna membrane"/>
    <property type="evidence" value="ECO:0007669"/>
    <property type="project" value="UniProtKB-SubCell"/>
</dbReference>
<evidence type="ECO:0000256" key="8">
    <source>
        <dbReference type="ARBA" id="ARBA00022989"/>
    </source>
</evidence>
<evidence type="ECO:0000256" key="6">
    <source>
        <dbReference type="ARBA" id="ARBA00022692"/>
    </source>
</evidence>
<dbReference type="InterPro" id="IPR055270">
    <property type="entry name" value="Glyco_tran_10_C"/>
</dbReference>
<evidence type="ECO:0000313" key="15">
    <source>
        <dbReference type="EMBL" id="AEO33641.1"/>
    </source>
</evidence>
<proteinExistence type="evidence at transcript level"/>
<evidence type="ECO:0000256" key="5">
    <source>
        <dbReference type="ARBA" id="ARBA00022679"/>
    </source>
</evidence>
<feature type="domain" description="Fucosyltransferase N-terminal" evidence="14">
    <location>
        <begin position="57"/>
        <end position="168"/>
    </location>
</feature>
<comment type="pathway">
    <text evidence="2">Protein modification; protein glycosylation.</text>
</comment>
<keyword evidence="11" id="KW-0325">Glycoprotein</keyword>
<keyword evidence="7" id="KW-0735">Signal-anchor</keyword>
<evidence type="ECO:0000256" key="11">
    <source>
        <dbReference type="ARBA" id="ARBA00023180"/>
    </source>
</evidence>
<keyword evidence="6 12" id="KW-0812">Transmembrane</keyword>
<dbReference type="InterPro" id="IPR001503">
    <property type="entry name" value="Glyco_trans_10"/>
</dbReference>
<dbReference type="PANTHER" id="PTHR48438:SF1">
    <property type="entry name" value="ALPHA-(1,3)-FUCOSYLTRANSFERASE C-RELATED"/>
    <property type="match status" value="1"/>
</dbReference>
<dbReference type="EC" id="2.4.1.-" evidence="12"/>
<evidence type="ECO:0000256" key="7">
    <source>
        <dbReference type="ARBA" id="ARBA00022968"/>
    </source>
</evidence>
<dbReference type="EMBL" id="JO842024">
    <property type="protein sequence ID" value="AEO33641.1"/>
    <property type="molecule type" value="mRNA"/>
</dbReference>
<dbReference type="UniPathway" id="UPA00378"/>
<keyword evidence="5 12" id="KW-0808">Transferase</keyword>
<comment type="subcellular location">
    <subcellularLocation>
        <location evidence="1 12">Golgi apparatus</location>
        <location evidence="1 12">Golgi stack membrane</location>
        <topology evidence="1 12">Single-pass type II membrane protein</topology>
    </subcellularLocation>
</comment>
<evidence type="ECO:0000259" key="13">
    <source>
        <dbReference type="Pfam" id="PF00852"/>
    </source>
</evidence>
<dbReference type="InterPro" id="IPR031481">
    <property type="entry name" value="Glyco_tran_10_N"/>
</dbReference>
<dbReference type="InterPro" id="IPR038577">
    <property type="entry name" value="GT10-like_C_sf"/>
</dbReference>
<keyword evidence="10" id="KW-0472">Membrane</keyword>
<feature type="non-terminal residue" evidence="15">
    <location>
        <position position="1"/>
    </location>
</feature>
<dbReference type="Pfam" id="PF00852">
    <property type="entry name" value="Glyco_transf_10"/>
    <property type="match status" value="1"/>
</dbReference>
<evidence type="ECO:0000256" key="10">
    <source>
        <dbReference type="ARBA" id="ARBA00023136"/>
    </source>
</evidence>
<accession>G3MJH3</accession>